<keyword evidence="7 15" id="KW-0812">Transmembrane</keyword>
<evidence type="ECO:0000256" key="11">
    <source>
        <dbReference type="ARBA" id="ARBA00022989"/>
    </source>
</evidence>
<dbReference type="InterPro" id="IPR005467">
    <property type="entry name" value="His_kinase_dom"/>
</dbReference>
<feature type="transmembrane region" description="Helical" evidence="15">
    <location>
        <begin position="311"/>
        <end position="332"/>
    </location>
</feature>
<organism evidence="18 19">
    <name type="scientific">Paenibacillus qinlingensis</name>
    <dbReference type="NCBI Taxonomy" id="1837343"/>
    <lineage>
        <taxon>Bacteria</taxon>
        <taxon>Bacillati</taxon>
        <taxon>Bacillota</taxon>
        <taxon>Bacilli</taxon>
        <taxon>Bacillales</taxon>
        <taxon>Paenibacillaceae</taxon>
        <taxon>Paenibacillus</taxon>
    </lineage>
</organism>
<reference evidence="18 19" key="1">
    <citation type="submission" date="2023-07" db="EMBL/GenBank/DDBJ databases">
        <title>Sorghum-associated microbial communities from plants grown in Nebraska, USA.</title>
        <authorList>
            <person name="Schachtman D."/>
        </authorList>
    </citation>
    <scope>NUCLEOTIDE SEQUENCE [LARGE SCALE GENOMIC DNA]</scope>
    <source>
        <strain evidence="18 19">CC258</strain>
    </source>
</reference>
<keyword evidence="19" id="KW-1185">Reference proteome</keyword>
<dbReference type="Pfam" id="PF02743">
    <property type="entry name" value="dCache_1"/>
    <property type="match status" value="1"/>
</dbReference>
<keyword evidence="12" id="KW-0902">Two-component regulatory system</keyword>
<dbReference type="GO" id="GO:0004673">
    <property type="term" value="F:protein histidine kinase activity"/>
    <property type="evidence" value="ECO:0007669"/>
    <property type="project" value="UniProtKB-EC"/>
</dbReference>
<dbReference type="SUPFAM" id="SSF158472">
    <property type="entry name" value="HAMP domain-like"/>
    <property type="match status" value="1"/>
</dbReference>
<dbReference type="Gene3D" id="6.10.340.10">
    <property type="match status" value="1"/>
</dbReference>
<dbReference type="Pfam" id="PF00672">
    <property type="entry name" value="HAMP"/>
    <property type="match status" value="1"/>
</dbReference>
<evidence type="ECO:0000313" key="19">
    <source>
        <dbReference type="Proteomes" id="UP001267290"/>
    </source>
</evidence>
<evidence type="ECO:0000259" key="17">
    <source>
        <dbReference type="PROSITE" id="PS50885"/>
    </source>
</evidence>
<dbReference type="SMART" id="SM00387">
    <property type="entry name" value="HATPase_c"/>
    <property type="match status" value="1"/>
</dbReference>
<evidence type="ECO:0000259" key="16">
    <source>
        <dbReference type="PROSITE" id="PS50109"/>
    </source>
</evidence>
<dbReference type="Pfam" id="PF02518">
    <property type="entry name" value="HATPase_c"/>
    <property type="match status" value="1"/>
</dbReference>
<dbReference type="PANTHER" id="PTHR34220:SF7">
    <property type="entry name" value="SENSOR HISTIDINE KINASE YPDA"/>
    <property type="match status" value="1"/>
</dbReference>
<evidence type="ECO:0000256" key="9">
    <source>
        <dbReference type="ARBA" id="ARBA00022777"/>
    </source>
</evidence>
<evidence type="ECO:0000256" key="2">
    <source>
        <dbReference type="ARBA" id="ARBA00004651"/>
    </source>
</evidence>
<dbReference type="CDD" id="cd06225">
    <property type="entry name" value="HAMP"/>
    <property type="match status" value="1"/>
</dbReference>
<comment type="catalytic activity">
    <reaction evidence="1">
        <text>ATP + protein L-histidine = ADP + protein N-phospho-L-histidine.</text>
        <dbReference type="EC" id="2.7.13.3"/>
    </reaction>
</comment>
<dbReference type="PANTHER" id="PTHR34220">
    <property type="entry name" value="SENSOR HISTIDINE KINASE YPDA"/>
    <property type="match status" value="1"/>
</dbReference>
<dbReference type="SMART" id="SM00304">
    <property type="entry name" value="HAMP"/>
    <property type="match status" value="1"/>
</dbReference>
<dbReference type="PROSITE" id="PS50885">
    <property type="entry name" value="HAMP"/>
    <property type="match status" value="1"/>
</dbReference>
<evidence type="ECO:0000256" key="3">
    <source>
        <dbReference type="ARBA" id="ARBA00012438"/>
    </source>
</evidence>
<evidence type="ECO:0000256" key="15">
    <source>
        <dbReference type="SAM" id="Phobius"/>
    </source>
</evidence>
<evidence type="ECO:0000256" key="10">
    <source>
        <dbReference type="ARBA" id="ARBA00022840"/>
    </source>
</evidence>
<comment type="subcellular location">
    <subcellularLocation>
        <location evidence="2">Cell membrane</location>
        <topology evidence="2">Multi-pass membrane protein</topology>
    </subcellularLocation>
</comment>
<dbReference type="PROSITE" id="PS50109">
    <property type="entry name" value="HIS_KIN"/>
    <property type="match status" value="1"/>
</dbReference>
<dbReference type="InterPro" id="IPR010559">
    <property type="entry name" value="Sig_transdc_His_kin_internal"/>
</dbReference>
<comment type="caution">
    <text evidence="18">The sequence shown here is derived from an EMBL/GenBank/DDBJ whole genome shotgun (WGS) entry which is preliminary data.</text>
</comment>
<keyword evidence="13 15" id="KW-0472">Membrane</keyword>
<keyword evidence="8" id="KW-0547">Nucleotide-binding</keyword>
<dbReference type="InterPro" id="IPR036890">
    <property type="entry name" value="HATPase_C_sf"/>
</dbReference>
<evidence type="ECO:0000256" key="5">
    <source>
        <dbReference type="ARBA" id="ARBA00022553"/>
    </source>
</evidence>
<evidence type="ECO:0000256" key="13">
    <source>
        <dbReference type="ARBA" id="ARBA00023136"/>
    </source>
</evidence>
<evidence type="ECO:0000256" key="6">
    <source>
        <dbReference type="ARBA" id="ARBA00022679"/>
    </source>
</evidence>
<dbReference type="Proteomes" id="UP001267290">
    <property type="component" value="Unassembled WGS sequence"/>
</dbReference>
<evidence type="ECO:0000256" key="8">
    <source>
        <dbReference type="ARBA" id="ARBA00022741"/>
    </source>
</evidence>
<sequence length="625" mass="71156">MNWWQWQYRFSIRTKMVAAFLGVSFFSLFIMVGFANYYYAKSAKHDFFEIAQQAVSRINHQTDLYFTQLIQSTHATIAGPLPSRNPLVTRNDTSLIQDWLQGELSVTRENLFWIENSLNQTIALNYSEIVDMFLVSSDKRIISTEDNLAPDESRLMTEPWYQSPLADTAKIFPTYLSEYRNSVGYPVVAVSVPIFSTNTVKLIGNLVIDVALNEVGKILGRSTLGETGYFFIVASDGTIVYDPNTGLAGLPMAETELSWLHLDKPNDVQTWEGKDYLVSYNHSEFTNWNVVALVPLNEMASGLTIVRKSMIIVMVLVSIFILITVPWLSGWLTRPISKLKDLMLRVENDDLSVQADVYPGNDEIQQLNRRFNRMTYRLKESRETIYGLKLKEVKLQLKQKEATIQALQNQINPHLLYNTLDIIKSIAFLEDNPRIATMAGNLGSVYRYTARMAELEVPLSDEIEHLRNYLDIIHVRFSKHFQSEIYIHQKYMDCMIVKLCLQPMVENAVKFAVEPKYGKAAVLVNAFQEHDDLIIEIADNGPGIPAIKLKELQERLDAISEGADDRFAEQQSLGIANVHTRLVLQYGNKYGLSVASFPGRGTVVSIRIPFQIKDVPDTNFTKSDK</sequence>
<keyword evidence="6 18" id="KW-0808">Transferase</keyword>
<protein>
    <recommendedName>
        <fullName evidence="3">histidine kinase</fullName>
        <ecNumber evidence="3">2.7.13.3</ecNumber>
    </recommendedName>
</protein>
<keyword evidence="11 15" id="KW-1133">Transmembrane helix</keyword>
<name>A0ABU1P3U9_9BACL</name>
<evidence type="ECO:0000256" key="7">
    <source>
        <dbReference type="ARBA" id="ARBA00022692"/>
    </source>
</evidence>
<dbReference type="CDD" id="cd12912">
    <property type="entry name" value="PDC2_MCP_like"/>
    <property type="match status" value="1"/>
</dbReference>
<dbReference type="EC" id="2.7.13.3" evidence="3"/>
<dbReference type="InterPro" id="IPR003594">
    <property type="entry name" value="HATPase_dom"/>
</dbReference>
<feature type="domain" description="HAMP" evidence="17">
    <location>
        <begin position="330"/>
        <end position="383"/>
    </location>
</feature>
<keyword evidence="14" id="KW-0175">Coiled coil</keyword>
<dbReference type="Pfam" id="PF06580">
    <property type="entry name" value="His_kinase"/>
    <property type="match status" value="1"/>
</dbReference>
<dbReference type="InterPro" id="IPR050640">
    <property type="entry name" value="Bact_2-comp_sensor_kinase"/>
</dbReference>
<accession>A0ABU1P3U9</accession>
<keyword evidence="5" id="KW-0597">Phosphoprotein</keyword>
<dbReference type="Gene3D" id="3.30.450.20">
    <property type="entry name" value="PAS domain"/>
    <property type="match status" value="2"/>
</dbReference>
<feature type="coiled-coil region" evidence="14">
    <location>
        <begin position="364"/>
        <end position="410"/>
    </location>
</feature>
<dbReference type="SUPFAM" id="SSF55874">
    <property type="entry name" value="ATPase domain of HSP90 chaperone/DNA topoisomerase II/histidine kinase"/>
    <property type="match status" value="1"/>
</dbReference>
<dbReference type="InterPro" id="IPR003660">
    <property type="entry name" value="HAMP_dom"/>
</dbReference>
<feature type="transmembrane region" description="Helical" evidence="15">
    <location>
        <begin position="16"/>
        <end position="39"/>
    </location>
</feature>
<dbReference type="Gene3D" id="3.30.565.10">
    <property type="entry name" value="Histidine kinase-like ATPase, C-terminal domain"/>
    <property type="match status" value="1"/>
</dbReference>
<keyword evidence="9 18" id="KW-0418">Kinase</keyword>
<keyword evidence="4" id="KW-1003">Cell membrane</keyword>
<evidence type="ECO:0000313" key="18">
    <source>
        <dbReference type="EMBL" id="MDR6553892.1"/>
    </source>
</evidence>
<proteinExistence type="predicted"/>
<keyword evidence="10" id="KW-0067">ATP-binding</keyword>
<evidence type="ECO:0000256" key="1">
    <source>
        <dbReference type="ARBA" id="ARBA00000085"/>
    </source>
</evidence>
<evidence type="ECO:0000256" key="12">
    <source>
        <dbReference type="ARBA" id="ARBA00023012"/>
    </source>
</evidence>
<gene>
    <name evidence="18" type="ORF">J2736_005102</name>
</gene>
<evidence type="ECO:0000256" key="4">
    <source>
        <dbReference type="ARBA" id="ARBA00022475"/>
    </source>
</evidence>
<dbReference type="RefSeq" id="WP_310501344.1">
    <property type="nucleotide sequence ID" value="NZ_JAVDSB010000013.1"/>
</dbReference>
<dbReference type="EMBL" id="JAVDSB010000013">
    <property type="protein sequence ID" value="MDR6553892.1"/>
    <property type="molecule type" value="Genomic_DNA"/>
</dbReference>
<dbReference type="InterPro" id="IPR033479">
    <property type="entry name" value="dCache_1"/>
</dbReference>
<dbReference type="CDD" id="cd18773">
    <property type="entry name" value="PDC1_HK_sensor"/>
    <property type="match status" value="1"/>
</dbReference>
<evidence type="ECO:0000256" key="14">
    <source>
        <dbReference type="SAM" id="Coils"/>
    </source>
</evidence>
<feature type="domain" description="Histidine kinase" evidence="16">
    <location>
        <begin position="501"/>
        <end position="612"/>
    </location>
</feature>